<protein>
    <recommendedName>
        <fullName evidence="9">Peptidase S1 domain-containing protein</fullName>
    </recommendedName>
</protein>
<dbReference type="Pfam" id="PF00089">
    <property type="entry name" value="Trypsin"/>
    <property type="match status" value="2"/>
</dbReference>
<keyword evidence="11" id="KW-1185">Reference proteome</keyword>
<evidence type="ECO:0000256" key="2">
    <source>
        <dbReference type="ARBA" id="ARBA00022729"/>
    </source>
</evidence>
<evidence type="ECO:0000256" key="6">
    <source>
        <dbReference type="ARBA" id="ARBA00023180"/>
    </source>
</evidence>
<dbReference type="PRINTS" id="PR00722">
    <property type="entry name" value="CHYMOTRYPSIN"/>
</dbReference>
<keyword evidence="1" id="KW-0479">Metal-binding</keyword>
<dbReference type="GO" id="GO:0004252">
    <property type="term" value="F:serine-type endopeptidase activity"/>
    <property type="evidence" value="ECO:0007669"/>
    <property type="project" value="InterPro"/>
</dbReference>
<evidence type="ECO:0000256" key="8">
    <source>
        <dbReference type="SAM" id="SignalP"/>
    </source>
</evidence>
<keyword evidence="2 8" id="KW-0732">Signal</keyword>
<evidence type="ECO:0000256" key="3">
    <source>
        <dbReference type="ARBA" id="ARBA00022837"/>
    </source>
</evidence>
<dbReference type="EMBL" id="JAMKOV010000001">
    <property type="protein sequence ID" value="KAI8044235.1"/>
    <property type="molecule type" value="Genomic_DNA"/>
</dbReference>
<dbReference type="InterPro" id="IPR001314">
    <property type="entry name" value="Peptidase_S1A"/>
</dbReference>
<evidence type="ECO:0000256" key="5">
    <source>
        <dbReference type="ARBA" id="ARBA00023157"/>
    </source>
</evidence>
<evidence type="ECO:0000256" key="7">
    <source>
        <dbReference type="ARBA" id="ARBA00024195"/>
    </source>
</evidence>
<comment type="caution">
    <text evidence="10">The sequence shown here is derived from an EMBL/GenBank/DDBJ whole genome shotgun (WGS) entry which is preliminary data.</text>
</comment>
<dbReference type="FunFam" id="2.40.10.10:FF:000028">
    <property type="entry name" value="Serine protease easter"/>
    <property type="match status" value="2"/>
</dbReference>
<dbReference type="AlphaFoldDB" id="A0A9P9YWK2"/>
<evidence type="ECO:0000256" key="4">
    <source>
        <dbReference type="ARBA" id="ARBA00023145"/>
    </source>
</evidence>
<evidence type="ECO:0000313" key="11">
    <source>
        <dbReference type="Proteomes" id="UP001059596"/>
    </source>
</evidence>
<feature type="signal peptide" evidence="8">
    <location>
        <begin position="1"/>
        <end position="24"/>
    </location>
</feature>
<comment type="similarity">
    <text evidence="7">Belongs to the peptidase S1 family. CLIP subfamily.</text>
</comment>
<feature type="domain" description="Peptidase S1" evidence="9">
    <location>
        <begin position="103"/>
        <end position="377"/>
    </location>
</feature>
<dbReference type="GO" id="GO:0006508">
    <property type="term" value="P:proteolysis"/>
    <property type="evidence" value="ECO:0007669"/>
    <property type="project" value="InterPro"/>
</dbReference>
<feature type="chain" id="PRO_5040300079" description="Peptidase S1 domain-containing protein" evidence="8">
    <location>
        <begin position="25"/>
        <end position="414"/>
    </location>
</feature>
<dbReference type="InterPro" id="IPR009003">
    <property type="entry name" value="Peptidase_S1_PA"/>
</dbReference>
<dbReference type="InterPro" id="IPR001254">
    <property type="entry name" value="Trypsin_dom"/>
</dbReference>
<dbReference type="Gene3D" id="2.40.10.10">
    <property type="entry name" value="Trypsin-like serine proteases"/>
    <property type="match status" value="3"/>
</dbReference>
<evidence type="ECO:0000259" key="9">
    <source>
        <dbReference type="PROSITE" id="PS50240"/>
    </source>
</evidence>
<dbReference type="InterPro" id="IPR018114">
    <property type="entry name" value="TRYPSIN_HIS"/>
</dbReference>
<keyword evidence="3" id="KW-0106">Calcium</keyword>
<gene>
    <name evidence="10" type="ORF">M5D96_000386</name>
</gene>
<dbReference type="Proteomes" id="UP001059596">
    <property type="component" value="Chromosome 3R"/>
</dbReference>
<sequence>MFFGQYIYIPFVLQGCLLTHLAESARPWTCVELSRCPKLNNIFNDMTAQAKYIAARMCHYNPSNINMELSDRFYVWCPLGDDLRGNILPDSRTCGQAKGTLRIMSGKEADLNGFPWIALILYRNQRTWKPDPTTICAGSLINSRYVLTAAHCLKGREVLEKDSMVNSVRLGEHNTATNPDCVTLGNGKRICASRHLEVDVEEQIVHEDYVNDGKNINDIALLRLAFPVRSVRLGEHNTSTNPDCIIQPNGKIICAPLHLEVDVENIFVHPTYRGWRNGNDIALLRLEVPVRKEAFSNQFPWMALLIYRNILTWKPSPNSVCEGSLINNRYVLTAAHCVVSGWTIYSDLVLKSVRLGEHDITTNPDCTIQINGRKTCAPPHLEIDVENIIVHPAFGSTSKFQNDIALLRLEMPVR</sequence>
<evidence type="ECO:0000256" key="1">
    <source>
        <dbReference type="ARBA" id="ARBA00022723"/>
    </source>
</evidence>
<dbReference type="PROSITE" id="PS00134">
    <property type="entry name" value="TRYPSIN_HIS"/>
    <property type="match status" value="2"/>
</dbReference>
<dbReference type="SUPFAM" id="SSF50494">
    <property type="entry name" value="Trypsin-like serine proteases"/>
    <property type="match status" value="3"/>
</dbReference>
<dbReference type="GO" id="GO:0046872">
    <property type="term" value="F:metal ion binding"/>
    <property type="evidence" value="ECO:0007669"/>
    <property type="project" value="UniProtKB-KW"/>
</dbReference>
<keyword evidence="5" id="KW-1015">Disulfide bond</keyword>
<reference evidence="10" key="1">
    <citation type="journal article" date="2023" name="Genome Biol. Evol.">
        <title>Long-read-based Genome Assembly of Drosophila gunungcola Reveals Fewer Chemosensory Genes in Flower-breeding Species.</title>
        <authorList>
            <person name="Negi A."/>
            <person name="Liao B.Y."/>
            <person name="Yeh S.D."/>
        </authorList>
    </citation>
    <scope>NUCLEOTIDE SEQUENCE</scope>
    <source>
        <strain evidence="10">Sukarami</strain>
    </source>
</reference>
<keyword evidence="4" id="KW-0865">Zymogen</keyword>
<dbReference type="SMART" id="SM00020">
    <property type="entry name" value="Tryp_SPc"/>
    <property type="match status" value="1"/>
</dbReference>
<accession>A0A9P9YWK2</accession>
<dbReference type="InterPro" id="IPR043504">
    <property type="entry name" value="Peptidase_S1_PA_chymotrypsin"/>
</dbReference>
<organism evidence="10 11">
    <name type="scientific">Drosophila gunungcola</name>
    <name type="common">fruit fly</name>
    <dbReference type="NCBI Taxonomy" id="103775"/>
    <lineage>
        <taxon>Eukaryota</taxon>
        <taxon>Metazoa</taxon>
        <taxon>Ecdysozoa</taxon>
        <taxon>Arthropoda</taxon>
        <taxon>Hexapoda</taxon>
        <taxon>Insecta</taxon>
        <taxon>Pterygota</taxon>
        <taxon>Neoptera</taxon>
        <taxon>Endopterygota</taxon>
        <taxon>Diptera</taxon>
        <taxon>Brachycera</taxon>
        <taxon>Muscomorpha</taxon>
        <taxon>Ephydroidea</taxon>
        <taxon>Drosophilidae</taxon>
        <taxon>Drosophila</taxon>
        <taxon>Sophophora</taxon>
    </lineage>
</organism>
<dbReference type="PANTHER" id="PTHR24256">
    <property type="entry name" value="TRYPTASE-RELATED"/>
    <property type="match status" value="1"/>
</dbReference>
<dbReference type="InterPro" id="IPR051487">
    <property type="entry name" value="Ser/Thr_Proteases_Immune/Dev"/>
</dbReference>
<evidence type="ECO:0000313" key="10">
    <source>
        <dbReference type="EMBL" id="KAI8044235.1"/>
    </source>
</evidence>
<name>A0A9P9YWK2_9MUSC</name>
<keyword evidence="6" id="KW-0325">Glycoprotein</keyword>
<proteinExistence type="inferred from homology"/>
<dbReference type="PROSITE" id="PS50240">
    <property type="entry name" value="TRYPSIN_DOM"/>
    <property type="match status" value="1"/>
</dbReference>